<organism evidence="2 3">
    <name type="scientific">Candidatus Magnetoglobus multicellularis str. Araruama</name>
    <dbReference type="NCBI Taxonomy" id="890399"/>
    <lineage>
        <taxon>Bacteria</taxon>
        <taxon>Pseudomonadati</taxon>
        <taxon>Thermodesulfobacteriota</taxon>
        <taxon>Desulfobacteria</taxon>
        <taxon>Desulfobacterales</taxon>
        <taxon>Desulfobacteraceae</taxon>
        <taxon>Candidatus Magnetoglobus</taxon>
    </lineage>
</organism>
<evidence type="ECO:0000259" key="1">
    <source>
        <dbReference type="Pfam" id="PF13175"/>
    </source>
</evidence>
<keyword evidence="2" id="KW-0067">ATP-binding</keyword>
<proteinExistence type="predicted"/>
<dbReference type="Proteomes" id="UP000189670">
    <property type="component" value="Unassembled WGS sequence"/>
</dbReference>
<dbReference type="SUPFAM" id="SSF52540">
    <property type="entry name" value="P-loop containing nucleoside triphosphate hydrolases"/>
    <property type="match status" value="1"/>
</dbReference>
<dbReference type="InterPro" id="IPR027417">
    <property type="entry name" value="P-loop_NTPase"/>
</dbReference>
<evidence type="ECO:0000313" key="3">
    <source>
        <dbReference type="Proteomes" id="UP000189670"/>
    </source>
</evidence>
<evidence type="ECO:0000313" key="2">
    <source>
        <dbReference type="EMBL" id="ETR69042.1"/>
    </source>
</evidence>
<dbReference type="Pfam" id="PF13175">
    <property type="entry name" value="AAA_15"/>
    <property type="match status" value="1"/>
</dbReference>
<protein>
    <submittedName>
        <fullName evidence="2">ABC transporter ATP-binding protein</fullName>
    </submittedName>
</protein>
<dbReference type="GO" id="GO:0005524">
    <property type="term" value="F:ATP binding"/>
    <property type="evidence" value="ECO:0007669"/>
    <property type="project" value="UniProtKB-KW"/>
</dbReference>
<dbReference type="InterPro" id="IPR051396">
    <property type="entry name" value="Bact_Antivir_Def_Nuclease"/>
</dbReference>
<dbReference type="InterPro" id="IPR041685">
    <property type="entry name" value="AAA_GajA/Old/RecF-like"/>
</dbReference>
<keyword evidence="2" id="KW-0547">Nucleotide-binding</keyword>
<dbReference type="PANTHER" id="PTHR43581:SF2">
    <property type="entry name" value="EXCINUCLEASE ATPASE SUBUNIT"/>
    <property type="match status" value="1"/>
</dbReference>
<dbReference type="AlphaFoldDB" id="A0A1V1P2C8"/>
<gene>
    <name evidence="2" type="ORF">OMM_04198</name>
</gene>
<comment type="caution">
    <text evidence="2">The sequence shown here is derived from an EMBL/GenBank/DDBJ whole genome shotgun (WGS) entry which is preliminary data.</text>
</comment>
<feature type="domain" description="Endonuclease GajA/Old nuclease/RecF-like AAA" evidence="1">
    <location>
        <begin position="171"/>
        <end position="228"/>
    </location>
</feature>
<reference evidence="3" key="1">
    <citation type="submission" date="2012-11" db="EMBL/GenBank/DDBJ databases">
        <authorList>
            <person name="Lucero-Rivera Y.E."/>
            <person name="Tovar-Ramirez D."/>
        </authorList>
    </citation>
    <scope>NUCLEOTIDE SEQUENCE [LARGE SCALE GENOMIC DNA]</scope>
    <source>
        <strain evidence="3">Araruama</strain>
    </source>
</reference>
<dbReference type="PANTHER" id="PTHR43581">
    <property type="entry name" value="ATP/GTP PHOSPHATASE"/>
    <property type="match status" value="1"/>
</dbReference>
<dbReference type="Gene3D" id="3.40.50.300">
    <property type="entry name" value="P-loop containing nucleotide triphosphate hydrolases"/>
    <property type="match status" value="1"/>
</dbReference>
<name>A0A1V1P2C8_9BACT</name>
<sequence length="288" mass="33530">MDFSEQERLTNCINHFIDLVFESHITPKGNIGLIADIFKSEIFFEDSSCIDIQGEIFENHLFFKGATLLQTPVIWDMVEFFDSINRFKQNEEIEGGSSLSFKYPYLLWDVYMKISNTPPQKNKQCEPFLHTISDLISGKFKTKDGKFVFEHQAGIYQVSNMASGIKYFGLLQKLAENTKINKNHLLIIDEPENHLHPEWQLQFASLIVDMVKNVEVKILINSHSPYMIEALKVYSDKSIREHTNFYYNEKKDKTVVVKDVTFDLGYIFEQLSEPFRTLEKIDLGINDD</sequence>
<accession>A0A1V1P2C8</accession>
<dbReference type="EMBL" id="ATBP01000755">
    <property type="protein sequence ID" value="ETR69042.1"/>
    <property type="molecule type" value="Genomic_DNA"/>
</dbReference>